<dbReference type="SUPFAM" id="SSF51556">
    <property type="entry name" value="Metallo-dependent hydrolases"/>
    <property type="match status" value="1"/>
</dbReference>
<dbReference type="AlphaFoldDB" id="A0A9D4BZ53"/>
<name>A0A9D4BZ53_DREPO</name>
<protein>
    <submittedName>
        <fullName evidence="2">Uncharacterized protein</fullName>
    </submittedName>
</protein>
<comment type="similarity">
    <text evidence="1">Belongs to the metallo-dependent hydrolases superfamily. TatD-type hydrolase family.</text>
</comment>
<reference evidence="2" key="2">
    <citation type="submission" date="2020-11" db="EMBL/GenBank/DDBJ databases">
        <authorList>
            <person name="McCartney M.A."/>
            <person name="Auch B."/>
            <person name="Kono T."/>
            <person name="Mallez S."/>
            <person name="Becker A."/>
            <person name="Gohl D.M."/>
            <person name="Silverstein K.A.T."/>
            <person name="Koren S."/>
            <person name="Bechman K.B."/>
            <person name="Herman A."/>
            <person name="Abrahante J.E."/>
            <person name="Garbe J."/>
        </authorList>
    </citation>
    <scope>NUCLEOTIDE SEQUENCE</scope>
    <source>
        <strain evidence="2">Duluth1</strain>
        <tissue evidence="2">Whole animal</tissue>
    </source>
</reference>
<dbReference type="GO" id="GO:0016788">
    <property type="term" value="F:hydrolase activity, acting on ester bonds"/>
    <property type="evidence" value="ECO:0007669"/>
    <property type="project" value="InterPro"/>
</dbReference>
<accession>A0A9D4BZ53</accession>
<keyword evidence="3" id="KW-1185">Reference proteome</keyword>
<gene>
    <name evidence="2" type="ORF">DPMN_073499</name>
</gene>
<dbReference type="InterPro" id="IPR001130">
    <property type="entry name" value="TatD-like"/>
</dbReference>
<organism evidence="2 3">
    <name type="scientific">Dreissena polymorpha</name>
    <name type="common">Zebra mussel</name>
    <name type="synonym">Mytilus polymorpha</name>
    <dbReference type="NCBI Taxonomy" id="45954"/>
    <lineage>
        <taxon>Eukaryota</taxon>
        <taxon>Metazoa</taxon>
        <taxon>Spiralia</taxon>
        <taxon>Lophotrochozoa</taxon>
        <taxon>Mollusca</taxon>
        <taxon>Bivalvia</taxon>
        <taxon>Autobranchia</taxon>
        <taxon>Heteroconchia</taxon>
        <taxon>Euheterodonta</taxon>
        <taxon>Imparidentia</taxon>
        <taxon>Neoheterodontei</taxon>
        <taxon>Myida</taxon>
        <taxon>Dreissenoidea</taxon>
        <taxon>Dreissenidae</taxon>
        <taxon>Dreissena</taxon>
    </lineage>
</organism>
<reference evidence="2" key="1">
    <citation type="journal article" date="2019" name="bioRxiv">
        <title>The Genome of the Zebra Mussel, Dreissena polymorpha: A Resource for Invasive Species Research.</title>
        <authorList>
            <person name="McCartney M.A."/>
            <person name="Auch B."/>
            <person name="Kono T."/>
            <person name="Mallez S."/>
            <person name="Zhang Y."/>
            <person name="Obille A."/>
            <person name="Becker A."/>
            <person name="Abrahante J.E."/>
            <person name="Garbe J."/>
            <person name="Badalamenti J.P."/>
            <person name="Herman A."/>
            <person name="Mangelson H."/>
            <person name="Liachko I."/>
            <person name="Sullivan S."/>
            <person name="Sone E.D."/>
            <person name="Koren S."/>
            <person name="Silverstein K.A.T."/>
            <person name="Beckman K.B."/>
            <person name="Gohl D.M."/>
        </authorList>
    </citation>
    <scope>NUCLEOTIDE SEQUENCE</scope>
    <source>
        <strain evidence="2">Duluth1</strain>
        <tissue evidence="2">Whole animal</tissue>
    </source>
</reference>
<evidence type="ECO:0000313" key="3">
    <source>
        <dbReference type="Proteomes" id="UP000828390"/>
    </source>
</evidence>
<evidence type="ECO:0000256" key="1">
    <source>
        <dbReference type="ARBA" id="ARBA00009275"/>
    </source>
</evidence>
<sequence>MKDMTDAVPVEESRRTSLVGGVSIYCDPETYPTDQHLCDLPQYISVGVGIHTCHERYSVVRVNQAVERFQNLLANPRVAAFGEVGVDHSEPMKYWAYQVEMLGKMLLFLKERQMLVIHCR</sequence>
<dbReference type="Proteomes" id="UP000828390">
    <property type="component" value="Unassembled WGS sequence"/>
</dbReference>
<dbReference type="EMBL" id="JAIWYP010000014">
    <property type="protein sequence ID" value="KAH3713702.1"/>
    <property type="molecule type" value="Genomic_DNA"/>
</dbReference>
<comment type="caution">
    <text evidence="2">The sequence shown here is derived from an EMBL/GenBank/DDBJ whole genome shotgun (WGS) entry which is preliminary data.</text>
</comment>
<dbReference type="Pfam" id="PF01026">
    <property type="entry name" value="TatD_DNase"/>
    <property type="match status" value="1"/>
</dbReference>
<proteinExistence type="inferred from homology"/>
<dbReference type="InterPro" id="IPR032466">
    <property type="entry name" value="Metal_Hydrolase"/>
</dbReference>
<dbReference type="Gene3D" id="3.20.20.140">
    <property type="entry name" value="Metal-dependent hydrolases"/>
    <property type="match status" value="1"/>
</dbReference>
<evidence type="ECO:0000313" key="2">
    <source>
        <dbReference type="EMBL" id="KAH3713702.1"/>
    </source>
</evidence>